<gene>
    <name evidence="2" type="ORF">PHYPSEUDO_000016</name>
</gene>
<evidence type="ECO:0000313" key="2">
    <source>
        <dbReference type="EMBL" id="KAG7393839.1"/>
    </source>
</evidence>
<keyword evidence="3" id="KW-1185">Reference proteome</keyword>
<comment type="caution">
    <text evidence="2">The sequence shown here is derived from an EMBL/GenBank/DDBJ whole genome shotgun (WGS) entry which is preliminary data.</text>
</comment>
<protein>
    <submittedName>
        <fullName evidence="2">Uncharacterized protein</fullName>
    </submittedName>
</protein>
<feature type="compositionally biased region" description="Polar residues" evidence="1">
    <location>
        <begin position="1"/>
        <end position="10"/>
    </location>
</feature>
<dbReference type="EMBL" id="JAGDFM010000001">
    <property type="protein sequence ID" value="KAG7393839.1"/>
    <property type="molecule type" value="Genomic_DNA"/>
</dbReference>
<evidence type="ECO:0000256" key="1">
    <source>
        <dbReference type="SAM" id="MobiDB-lite"/>
    </source>
</evidence>
<sequence length="99" mass="10538">MLTQPLASNRQLRKRWRRGHPSKQVTGSIGDGSTVARHPVPGALAGLMSRPDRLRKRLTIRAQARTDEAAASRTFGDGSGVGPQSLLRTGAANYFSGAG</sequence>
<feature type="compositionally biased region" description="Basic residues" evidence="1">
    <location>
        <begin position="11"/>
        <end position="21"/>
    </location>
</feature>
<dbReference type="Proteomes" id="UP000694044">
    <property type="component" value="Unassembled WGS sequence"/>
</dbReference>
<feature type="region of interest" description="Disordered" evidence="1">
    <location>
        <begin position="65"/>
        <end position="87"/>
    </location>
</feature>
<accession>A0A8T1WQ46</accession>
<proteinExistence type="predicted"/>
<dbReference type="AlphaFoldDB" id="A0A8T1WQ46"/>
<organism evidence="2 3">
    <name type="scientific">Phytophthora pseudosyringae</name>
    <dbReference type="NCBI Taxonomy" id="221518"/>
    <lineage>
        <taxon>Eukaryota</taxon>
        <taxon>Sar</taxon>
        <taxon>Stramenopiles</taxon>
        <taxon>Oomycota</taxon>
        <taxon>Peronosporomycetes</taxon>
        <taxon>Peronosporales</taxon>
        <taxon>Peronosporaceae</taxon>
        <taxon>Phytophthora</taxon>
    </lineage>
</organism>
<name>A0A8T1WQ46_9STRA</name>
<evidence type="ECO:0000313" key="3">
    <source>
        <dbReference type="Proteomes" id="UP000694044"/>
    </source>
</evidence>
<feature type="region of interest" description="Disordered" evidence="1">
    <location>
        <begin position="1"/>
        <end position="46"/>
    </location>
</feature>
<reference evidence="2" key="1">
    <citation type="submission" date="2021-02" db="EMBL/GenBank/DDBJ databases">
        <authorList>
            <person name="Palmer J.M."/>
        </authorList>
    </citation>
    <scope>NUCLEOTIDE SEQUENCE</scope>
    <source>
        <strain evidence="2">SCRP734</strain>
    </source>
</reference>